<reference evidence="2" key="2">
    <citation type="submission" date="2021-04" db="EMBL/GenBank/DDBJ databases">
        <authorList>
            <person name="Podell S."/>
        </authorList>
    </citation>
    <scope>NUCLEOTIDE SEQUENCE</scope>
    <source>
        <strain evidence="2">Hildebrandi</strain>
    </source>
</reference>
<evidence type="ECO:0000313" key="2">
    <source>
        <dbReference type="EMBL" id="KAG7339990.1"/>
    </source>
</evidence>
<organism evidence="2 3">
    <name type="scientific">Nitzschia inconspicua</name>
    <dbReference type="NCBI Taxonomy" id="303405"/>
    <lineage>
        <taxon>Eukaryota</taxon>
        <taxon>Sar</taxon>
        <taxon>Stramenopiles</taxon>
        <taxon>Ochrophyta</taxon>
        <taxon>Bacillariophyta</taxon>
        <taxon>Bacillariophyceae</taxon>
        <taxon>Bacillariophycidae</taxon>
        <taxon>Bacillariales</taxon>
        <taxon>Bacillariaceae</taxon>
        <taxon>Nitzschia</taxon>
    </lineage>
</organism>
<protein>
    <submittedName>
        <fullName evidence="2">Uncharacterized protein</fullName>
    </submittedName>
</protein>
<gene>
    <name evidence="2" type="ORF">IV203_006393</name>
    <name evidence="1" type="ORF">IV203_006582</name>
</gene>
<reference evidence="2" key="1">
    <citation type="journal article" date="2021" name="Sci. Rep.">
        <title>Diploid genomic architecture of Nitzschia inconspicua, an elite biomass production diatom.</title>
        <authorList>
            <person name="Oliver A."/>
            <person name="Podell S."/>
            <person name="Pinowska A."/>
            <person name="Traller J.C."/>
            <person name="Smith S.R."/>
            <person name="McClure R."/>
            <person name="Beliaev A."/>
            <person name="Bohutskyi P."/>
            <person name="Hill E.A."/>
            <person name="Rabines A."/>
            <person name="Zheng H."/>
            <person name="Allen L.Z."/>
            <person name="Kuo A."/>
            <person name="Grigoriev I.V."/>
            <person name="Allen A.E."/>
            <person name="Hazlebeck D."/>
            <person name="Allen E.E."/>
        </authorList>
    </citation>
    <scope>NUCLEOTIDE SEQUENCE</scope>
    <source>
        <strain evidence="2">Hildebrandi</strain>
    </source>
</reference>
<keyword evidence="3" id="KW-1185">Reference proteome</keyword>
<name>A0A9K3KB70_9STRA</name>
<accession>A0A9K3KB70</accession>
<evidence type="ECO:0000313" key="3">
    <source>
        <dbReference type="Proteomes" id="UP000693970"/>
    </source>
</evidence>
<dbReference type="AlphaFoldDB" id="A0A9K3KB70"/>
<proteinExistence type="predicted"/>
<comment type="caution">
    <text evidence="2">The sequence shown here is derived from an EMBL/GenBank/DDBJ whole genome shotgun (WGS) entry which is preliminary data.</text>
</comment>
<dbReference type="EMBL" id="JAGRRH010000094">
    <property type="protein sequence ID" value="KAG7337116.1"/>
    <property type="molecule type" value="Genomic_DNA"/>
</dbReference>
<dbReference type="EMBL" id="JAGRRH010000028">
    <property type="protein sequence ID" value="KAG7339990.1"/>
    <property type="molecule type" value="Genomic_DNA"/>
</dbReference>
<dbReference type="Proteomes" id="UP000693970">
    <property type="component" value="Unassembled WGS sequence"/>
</dbReference>
<sequence>MTNWKDAIRLNNHAVVLLESDGAANDEAIVQCLQEAVGILQDAIQGEIGNHVSPAQETENQPAWNINTIRFSPERIRWFHDPDFFLFDHAFLLFEEEDAARSHLFFNGRDRDAWIELQSSVVLFNLAVTFHRRALLRRQYEQLHPQQCDAVFLQNTQMLFSKSKLLYTMSNNILLEHGGNGARTNNDLFQSTKFAVRLGIANNMAHIALLQDQREGDVSPIQDVGKLIEEGACEKVPMDLPFEILSGIVMNITYHHQKLSHPMAAAA</sequence>
<evidence type="ECO:0000313" key="1">
    <source>
        <dbReference type="EMBL" id="KAG7337116.1"/>
    </source>
</evidence>